<sequence>MVKDTLKSLVTVDSNGMINLKKKLQALKIAIKQWTKYAKKSSYKAKIPIQSKLSDIDKILDQGGSNEEILFDRSFLLKELNDIDSIDSLEAAQKSKVRWAIEGDENTNFFHGLFLGIPIDSSLKLSHLFFADDAIFVRKWDSLNICTIVNVLKSFHLASGLKINFQISKLMVGGAISRIKSWDDVVAKVLSRLSKWKLKTLSIGGLFIKAIYGKDGALNSPSSLSKRSHWLDIIREVTVLRTKGINLLDLIRKKVWSLEATCEFFVKSVRQLIDDSILPKEEVATRWVKVMPIKINVLYWRVCLDKLPTRLNLSLKGIDTLTIVSPLCHASVEFGSHILFSCPMARHLWRQLMRWWELEDIDLASYDDWLIWLNSSRLSKRLKKILEGVCLKSQGFLRQEGSLLTSEVTIELGTRGVEYGEEELRDRTTINHVLAKFTNSDFIVELVISSMLMVMIVAVCFGLGFGLINGFRVAGSFGTKMYMCLKAMMKLMLLVLVLFVFKFYKFKYEVMMSNRDRADVCSVGTVQMKFTSGKTMTLHNVLHVHTISKSLVFVGKLDEHGFKIAIESKKVVIAKCDLFVGKGYYKEGMYRLNVENELPKNVLDSNILDSPTVGNQISHVSLRSNFDSVVDLHVHEINQIFVCIVDTVSDEISTLFFLALDSD</sequence>
<feature type="domain" description="Reverse transcriptase zinc-binding" evidence="2">
    <location>
        <begin position="265"/>
        <end position="349"/>
    </location>
</feature>
<evidence type="ECO:0000259" key="2">
    <source>
        <dbReference type="Pfam" id="PF13966"/>
    </source>
</evidence>
<reference evidence="4" key="1">
    <citation type="journal article" date="2022" name="Int. J. Mol. Sci.">
        <title>Draft Genome of Tanacetum Coccineum: Genomic Comparison of Closely Related Tanacetum-Family Plants.</title>
        <authorList>
            <person name="Yamashiro T."/>
            <person name="Shiraishi A."/>
            <person name="Nakayama K."/>
            <person name="Satake H."/>
        </authorList>
    </citation>
    <scope>NUCLEOTIDE SEQUENCE</scope>
</reference>
<gene>
    <name evidence="4" type="ORF">Tco_0706835</name>
</gene>
<proteinExistence type="predicted"/>
<evidence type="ECO:0000259" key="3">
    <source>
        <dbReference type="Pfam" id="PF22936"/>
    </source>
</evidence>
<dbReference type="Proteomes" id="UP001151760">
    <property type="component" value="Unassembled WGS sequence"/>
</dbReference>
<evidence type="ECO:0000256" key="1">
    <source>
        <dbReference type="SAM" id="Phobius"/>
    </source>
</evidence>
<evidence type="ECO:0000313" key="4">
    <source>
        <dbReference type="EMBL" id="GJS73994.1"/>
    </source>
</evidence>
<feature type="transmembrane region" description="Helical" evidence="1">
    <location>
        <begin position="446"/>
        <end position="471"/>
    </location>
</feature>
<keyword evidence="4" id="KW-0548">Nucleotidyltransferase</keyword>
<name>A0ABQ4Y8I3_9ASTR</name>
<evidence type="ECO:0000313" key="5">
    <source>
        <dbReference type="Proteomes" id="UP001151760"/>
    </source>
</evidence>
<dbReference type="GO" id="GO:0003964">
    <property type="term" value="F:RNA-directed DNA polymerase activity"/>
    <property type="evidence" value="ECO:0007669"/>
    <property type="project" value="UniProtKB-KW"/>
</dbReference>
<dbReference type="InterPro" id="IPR054722">
    <property type="entry name" value="PolX-like_BBD"/>
</dbReference>
<protein>
    <submittedName>
        <fullName evidence="4">RNA-directed DNA polymerase, eukaryota</fullName>
    </submittedName>
</protein>
<dbReference type="PANTHER" id="PTHR47592">
    <property type="entry name" value="PBF68 PROTEIN"/>
    <property type="match status" value="1"/>
</dbReference>
<accession>A0ABQ4Y8I3</accession>
<feature type="domain" description="Retrovirus-related Pol polyprotein from transposon TNT 1-94-like beta-barrel" evidence="3">
    <location>
        <begin position="507"/>
        <end position="562"/>
    </location>
</feature>
<comment type="caution">
    <text evidence="4">The sequence shown here is derived from an EMBL/GenBank/DDBJ whole genome shotgun (WGS) entry which is preliminary data.</text>
</comment>
<keyword evidence="4" id="KW-0695">RNA-directed DNA polymerase</keyword>
<dbReference type="InterPro" id="IPR026960">
    <property type="entry name" value="RVT-Znf"/>
</dbReference>
<keyword evidence="4" id="KW-0808">Transferase</keyword>
<dbReference type="Pfam" id="PF13966">
    <property type="entry name" value="zf-RVT"/>
    <property type="match status" value="1"/>
</dbReference>
<reference evidence="4" key="2">
    <citation type="submission" date="2022-01" db="EMBL/GenBank/DDBJ databases">
        <authorList>
            <person name="Yamashiro T."/>
            <person name="Shiraishi A."/>
            <person name="Satake H."/>
            <person name="Nakayama K."/>
        </authorList>
    </citation>
    <scope>NUCLEOTIDE SEQUENCE</scope>
</reference>
<dbReference type="EMBL" id="BQNB010010197">
    <property type="protein sequence ID" value="GJS73994.1"/>
    <property type="molecule type" value="Genomic_DNA"/>
</dbReference>
<dbReference type="Pfam" id="PF22936">
    <property type="entry name" value="Pol_BBD"/>
    <property type="match status" value="1"/>
</dbReference>
<feature type="transmembrane region" description="Helical" evidence="1">
    <location>
        <begin position="483"/>
        <end position="504"/>
    </location>
</feature>
<keyword evidence="1" id="KW-0472">Membrane</keyword>
<keyword evidence="5" id="KW-1185">Reference proteome</keyword>
<organism evidence="4 5">
    <name type="scientific">Tanacetum coccineum</name>
    <dbReference type="NCBI Taxonomy" id="301880"/>
    <lineage>
        <taxon>Eukaryota</taxon>
        <taxon>Viridiplantae</taxon>
        <taxon>Streptophyta</taxon>
        <taxon>Embryophyta</taxon>
        <taxon>Tracheophyta</taxon>
        <taxon>Spermatophyta</taxon>
        <taxon>Magnoliopsida</taxon>
        <taxon>eudicotyledons</taxon>
        <taxon>Gunneridae</taxon>
        <taxon>Pentapetalae</taxon>
        <taxon>asterids</taxon>
        <taxon>campanulids</taxon>
        <taxon>Asterales</taxon>
        <taxon>Asteraceae</taxon>
        <taxon>Asteroideae</taxon>
        <taxon>Anthemideae</taxon>
        <taxon>Anthemidinae</taxon>
        <taxon>Tanacetum</taxon>
    </lineage>
</organism>
<keyword evidence="1" id="KW-1133">Transmembrane helix</keyword>
<keyword evidence="1" id="KW-0812">Transmembrane</keyword>
<dbReference type="PANTHER" id="PTHR47592:SF27">
    <property type="entry name" value="OS08G0421700 PROTEIN"/>
    <property type="match status" value="1"/>
</dbReference>